<evidence type="ECO:0008006" key="3">
    <source>
        <dbReference type="Google" id="ProtNLM"/>
    </source>
</evidence>
<organism evidence="1 2">
    <name type="scientific">Geotalea uraniireducens (strain Rf4)</name>
    <name type="common">Geobacter uraniireducens</name>
    <dbReference type="NCBI Taxonomy" id="351605"/>
    <lineage>
        <taxon>Bacteria</taxon>
        <taxon>Pseudomonadati</taxon>
        <taxon>Thermodesulfobacteriota</taxon>
        <taxon>Desulfuromonadia</taxon>
        <taxon>Geobacterales</taxon>
        <taxon>Geobacteraceae</taxon>
        <taxon>Geotalea</taxon>
    </lineage>
</organism>
<dbReference type="Proteomes" id="UP000006695">
    <property type="component" value="Chromosome"/>
</dbReference>
<accession>A5GE14</accession>
<dbReference type="KEGG" id="gur:Gura_1470"/>
<dbReference type="EMBL" id="CP000698">
    <property type="protein sequence ID" value="ABQ25669.1"/>
    <property type="molecule type" value="Genomic_DNA"/>
</dbReference>
<evidence type="ECO:0000313" key="2">
    <source>
        <dbReference type="Proteomes" id="UP000006695"/>
    </source>
</evidence>
<dbReference type="HOGENOM" id="CLU_2601088_0_0_7"/>
<keyword evidence="2" id="KW-1185">Reference proteome</keyword>
<dbReference type="AlphaFoldDB" id="A5GE14"/>
<sequence>MIDYLFTSKPYRGLKFQELGDTKISEYLVDFAIKTATEIDGKVPIRYVALAPAHDNLIPFYEKWGFKSLDKTEWMYLRI</sequence>
<evidence type="ECO:0000313" key="1">
    <source>
        <dbReference type="EMBL" id="ABQ25669.1"/>
    </source>
</evidence>
<gene>
    <name evidence="1" type="ordered locus">Gura_1470</name>
</gene>
<protein>
    <recommendedName>
        <fullName evidence="3">N-acetyltransferase domain-containing protein</fullName>
    </recommendedName>
</protein>
<name>A5GE14_GEOUR</name>
<proteinExistence type="predicted"/>
<reference evidence="1 2" key="1">
    <citation type="submission" date="2007-05" db="EMBL/GenBank/DDBJ databases">
        <title>Complete sequence of Geobacter uraniireducens Rf4.</title>
        <authorList>
            <consortium name="US DOE Joint Genome Institute"/>
            <person name="Copeland A."/>
            <person name="Lucas S."/>
            <person name="Lapidus A."/>
            <person name="Barry K."/>
            <person name="Detter J.C."/>
            <person name="Glavina del Rio T."/>
            <person name="Hammon N."/>
            <person name="Israni S."/>
            <person name="Dalin E."/>
            <person name="Tice H."/>
            <person name="Pitluck S."/>
            <person name="Chertkov O."/>
            <person name="Brettin T."/>
            <person name="Bruce D."/>
            <person name="Han C."/>
            <person name="Schmutz J."/>
            <person name="Larimer F."/>
            <person name="Land M."/>
            <person name="Hauser L."/>
            <person name="Kyrpides N."/>
            <person name="Mikhailova N."/>
            <person name="Shelobolina E."/>
            <person name="Aklujkar M."/>
            <person name="Lovley D."/>
            <person name="Richardson P."/>
        </authorList>
    </citation>
    <scope>NUCLEOTIDE SEQUENCE [LARGE SCALE GENOMIC DNA]</scope>
    <source>
        <strain evidence="1 2">Rf4</strain>
    </source>
</reference>
<dbReference type="Gene3D" id="3.40.630.30">
    <property type="match status" value="1"/>
</dbReference>